<dbReference type="RefSeq" id="WP_308487408.1">
    <property type="nucleotide sequence ID" value="NZ_JAVFCB010000001.1"/>
</dbReference>
<evidence type="ECO:0000313" key="1">
    <source>
        <dbReference type="EMBL" id="MDQ4212471.1"/>
    </source>
</evidence>
<accession>A0ABU0XBI4</accession>
<dbReference type="EMBL" id="JAVFCB010000001">
    <property type="protein sequence ID" value="MDQ4212471.1"/>
    <property type="molecule type" value="Genomic_DNA"/>
</dbReference>
<gene>
    <name evidence="1" type="ORF">RBR11_00900</name>
</gene>
<protein>
    <submittedName>
        <fullName evidence="1">Uncharacterized protein</fullName>
    </submittedName>
</protein>
<sequence>MIGIPEEIAEADRILSQALGVPAAPGRNEQESEQDRDARVLAEAMGIQAEEAKP</sequence>
<name>A0ABU0XBI4_9MICO</name>
<dbReference type="Proteomes" id="UP001230289">
    <property type="component" value="Unassembled WGS sequence"/>
</dbReference>
<proteinExistence type="predicted"/>
<keyword evidence="2" id="KW-1185">Reference proteome</keyword>
<comment type="caution">
    <text evidence="1">The sequence shown here is derived from an EMBL/GenBank/DDBJ whole genome shotgun (WGS) entry which is preliminary data.</text>
</comment>
<evidence type="ECO:0000313" key="2">
    <source>
        <dbReference type="Proteomes" id="UP001230289"/>
    </source>
</evidence>
<organism evidence="1 2">
    <name type="scientific">Microbacterium capsulatum</name>
    <dbReference type="NCBI Taxonomy" id="3041921"/>
    <lineage>
        <taxon>Bacteria</taxon>
        <taxon>Bacillati</taxon>
        <taxon>Actinomycetota</taxon>
        <taxon>Actinomycetes</taxon>
        <taxon>Micrococcales</taxon>
        <taxon>Microbacteriaceae</taxon>
        <taxon>Microbacterium</taxon>
    </lineage>
</organism>
<reference evidence="1 2" key="1">
    <citation type="submission" date="2023-08" db="EMBL/GenBank/DDBJ databases">
        <title>Microbacterium sp. nov., isolated from a waste landfill.</title>
        <authorList>
            <person name="Wen W."/>
        </authorList>
    </citation>
    <scope>NUCLEOTIDE SEQUENCE [LARGE SCALE GENOMIC DNA]</scope>
    <source>
        <strain evidence="1 2">ASV81</strain>
    </source>
</reference>